<comment type="similarity">
    <text evidence="1">Belongs to the precorrin methyltransferase family.</text>
</comment>
<evidence type="ECO:0000256" key="3">
    <source>
        <dbReference type="ARBA" id="ARBA00022603"/>
    </source>
</evidence>
<evidence type="ECO:0000256" key="1">
    <source>
        <dbReference type="ARBA" id="ARBA00005879"/>
    </source>
</evidence>
<dbReference type="NCBIfam" id="NF004790">
    <property type="entry name" value="PRK06136.1"/>
    <property type="match status" value="1"/>
</dbReference>
<proteinExistence type="inferred from homology"/>
<dbReference type="Gene3D" id="3.40.1010.10">
    <property type="entry name" value="Cobalt-precorrin-4 Transmethylase, Domain 1"/>
    <property type="match status" value="1"/>
</dbReference>
<reference evidence="9 10" key="1">
    <citation type="submission" date="2024-06" db="EMBL/GenBank/DDBJ databases">
        <title>Genomic Encyclopedia of Type Strains, Phase IV (KMG-IV): sequencing the most valuable type-strain genomes for metagenomic binning, comparative biology and taxonomic classification.</title>
        <authorList>
            <person name="Goeker M."/>
        </authorList>
    </citation>
    <scope>NUCLEOTIDE SEQUENCE [LARGE SCALE GENOMIC DNA]</scope>
    <source>
        <strain evidence="9 10">DSM 17809</strain>
    </source>
</reference>
<dbReference type="Pfam" id="PF00590">
    <property type="entry name" value="TP_methylase"/>
    <property type="match status" value="1"/>
</dbReference>
<organism evidence="9 10">
    <name type="scientific">Phenylobacterium koreense</name>
    <dbReference type="NCBI Taxonomy" id="266125"/>
    <lineage>
        <taxon>Bacteria</taxon>
        <taxon>Pseudomonadati</taxon>
        <taxon>Pseudomonadota</taxon>
        <taxon>Alphaproteobacteria</taxon>
        <taxon>Caulobacterales</taxon>
        <taxon>Caulobacteraceae</taxon>
        <taxon>Phenylobacterium</taxon>
    </lineage>
</organism>
<comment type="pathway">
    <text evidence="7">Porphyrin-containing compound metabolism; siroheme biosynthesis; precorrin-2 from uroporphyrinogen III: step 1/1.</text>
</comment>
<dbReference type="InterPro" id="IPR006366">
    <property type="entry name" value="CobA/CysG_C"/>
</dbReference>
<evidence type="ECO:0000313" key="9">
    <source>
        <dbReference type="EMBL" id="MET3528590.1"/>
    </source>
</evidence>
<keyword evidence="10" id="KW-1185">Reference proteome</keyword>
<dbReference type="GO" id="GO:0032259">
    <property type="term" value="P:methylation"/>
    <property type="evidence" value="ECO:0007669"/>
    <property type="project" value="UniProtKB-KW"/>
</dbReference>
<feature type="domain" description="Tetrapyrrole methylase" evidence="8">
    <location>
        <begin position="8"/>
        <end position="216"/>
    </location>
</feature>
<dbReference type="RefSeq" id="WP_354298462.1">
    <property type="nucleotide sequence ID" value="NZ_JBEPLU010000004.1"/>
</dbReference>
<accession>A0ABV2ENH8</accession>
<dbReference type="GO" id="GO:0004851">
    <property type="term" value="F:uroporphyrin-III C-methyltransferase activity"/>
    <property type="evidence" value="ECO:0007669"/>
    <property type="project" value="UniProtKB-EC"/>
</dbReference>
<dbReference type="InterPro" id="IPR014776">
    <property type="entry name" value="4pyrrole_Mease_sub2"/>
</dbReference>
<dbReference type="EMBL" id="JBEPLU010000004">
    <property type="protein sequence ID" value="MET3528590.1"/>
    <property type="molecule type" value="Genomic_DNA"/>
</dbReference>
<dbReference type="PROSITE" id="PS00839">
    <property type="entry name" value="SUMT_1"/>
    <property type="match status" value="1"/>
</dbReference>
<evidence type="ECO:0000256" key="2">
    <source>
        <dbReference type="ARBA" id="ARBA00012162"/>
    </source>
</evidence>
<dbReference type="Proteomes" id="UP001549110">
    <property type="component" value="Unassembled WGS sequence"/>
</dbReference>
<dbReference type="SUPFAM" id="SSF53790">
    <property type="entry name" value="Tetrapyrrole methylase"/>
    <property type="match status" value="1"/>
</dbReference>
<keyword evidence="5" id="KW-0949">S-adenosyl-L-methionine</keyword>
<dbReference type="InterPro" id="IPR035996">
    <property type="entry name" value="4pyrrol_Methylase_sf"/>
</dbReference>
<evidence type="ECO:0000313" key="10">
    <source>
        <dbReference type="Proteomes" id="UP001549110"/>
    </source>
</evidence>
<keyword evidence="6" id="KW-0627">Porphyrin biosynthesis</keyword>
<dbReference type="InterPro" id="IPR003043">
    <property type="entry name" value="Uropor_MeTrfase_CS"/>
</dbReference>
<evidence type="ECO:0000256" key="4">
    <source>
        <dbReference type="ARBA" id="ARBA00022679"/>
    </source>
</evidence>
<dbReference type="InterPro" id="IPR000878">
    <property type="entry name" value="4pyrrol_Mease"/>
</dbReference>
<dbReference type="EC" id="2.1.1.107" evidence="2"/>
<keyword evidence="3 9" id="KW-0489">Methyltransferase</keyword>
<dbReference type="Gene3D" id="3.30.950.10">
    <property type="entry name" value="Methyltransferase, Cobalt-precorrin-4 Transmethylase, Domain 2"/>
    <property type="match status" value="1"/>
</dbReference>
<gene>
    <name evidence="9" type="ORF">ABID41_003732</name>
</gene>
<dbReference type="InterPro" id="IPR050161">
    <property type="entry name" value="Siro_Cobalamin_biosynth"/>
</dbReference>
<protein>
    <recommendedName>
        <fullName evidence="2">uroporphyrinogen-III C-methyltransferase</fullName>
        <ecNumber evidence="2">2.1.1.107</ecNumber>
    </recommendedName>
</protein>
<evidence type="ECO:0000256" key="7">
    <source>
        <dbReference type="ARBA" id="ARBA00025705"/>
    </source>
</evidence>
<dbReference type="PANTHER" id="PTHR45790">
    <property type="entry name" value="SIROHEME SYNTHASE-RELATED"/>
    <property type="match status" value="1"/>
</dbReference>
<dbReference type="InterPro" id="IPR014777">
    <property type="entry name" value="4pyrrole_Mease_sub1"/>
</dbReference>
<name>A0ABV2ENH8_9CAUL</name>
<comment type="caution">
    <text evidence="9">The sequence shown here is derived from an EMBL/GenBank/DDBJ whole genome shotgun (WGS) entry which is preliminary data.</text>
</comment>
<evidence type="ECO:0000259" key="8">
    <source>
        <dbReference type="Pfam" id="PF00590"/>
    </source>
</evidence>
<sequence>MLHEPGTVKLVGAGPGAADLLTLRAARLIEGAEALLYDALVCGEVLALAPANCLKIQTGKRAGRTSMSQDTINRLMLRLARRGLRVVRLKGGDPAVFGRVGEERAFLAGHGIASEIVPGVTAASAAAAQFGAPLTHRGEARRLMIATATLQGGALAGIDDALAADRETTLALYMAGQACGLVMARLIAAGRPAATPAMAVENAGRRDARAIVSDLAGLPGALEEAAFDGPVVIIAGDIVRQADLACGAPSAGSLRSGAC</sequence>
<evidence type="ECO:0000256" key="5">
    <source>
        <dbReference type="ARBA" id="ARBA00022691"/>
    </source>
</evidence>
<evidence type="ECO:0000256" key="6">
    <source>
        <dbReference type="ARBA" id="ARBA00023244"/>
    </source>
</evidence>
<dbReference type="NCBIfam" id="TIGR01469">
    <property type="entry name" value="cobA_cysG_Cterm"/>
    <property type="match status" value="1"/>
</dbReference>
<keyword evidence="4 9" id="KW-0808">Transferase</keyword>
<dbReference type="CDD" id="cd11642">
    <property type="entry name" value="SUMT"/>
    <property type="match status" value="1"/>
</dbReference>
<dbReference type="PANTHER" id="PTHR45790:SF3">
    <property type="entry name" value="S-ADENOSYL-L-METHIONINE-DEPENDENT UROPORPHYRINOGEN III METHYLTRANSFERASE, CHLOROPLASTIC"/>
    <property type="match status" value="1"/>
</dbReference>